<dbReference type="EMBL" id="ML986513">
    <property type="protein sequence ID" value="KAF2273099.1"/>
    <property type="molecule type" value="Genomic_DNA"/>
</dbReference>
<feature type="transmembrane region" description="Helical" evidence="8">
    <location>
        <begin position="357"/>
        <end position="376"/>
    </location>
</feature>
<accession>A0A6A6JD36</accession>
<name>A0A6A6JD36_WESOR</name>
<evidence type="ECO:0000256" key="8">
    <source>
        <dbReference type="SAM" id="Phobius"/>
    </source>
</evidence>
<reference evidence="9" key="1">
    <citation type="journal article" date="2020" name="Stud. Mycol.">
        <title>101 Dothideomycetes genomes: a test case for predicting lifestyles and emergence of pathogens.</title>
        <authorList>
            <person name="Haridas S."/>
            <person name="Albert R."/>
            <person name="Binder M."/>
            <person name="Bloem J."/>
            <person name="Labutti K."/>
            <person name="Salamov A."/>
            <person name="Andreopoulos B."/>
            <person name="Baker S."/>
            <person name="Barry K."/>
            <person name="Bills G."/>
            <person name="Bluhm B."/>
            <person name="Cannon C."/>
            <person name="Castanera R."/>
            <person name="Culley D."/>
            <person name="Daum C."/>
            <person name="Ezra D."/>
            <person name="Gonzalez J."/>
            <person name="Henrissat B."/>
            <person name="Kuo A."/>
            <person name="Liang C."/>
            <person name="Lipzen A."/>
            <person name="Lutzoni F."/>
            <person name="Magnuson J."/>
            <person name="Mondo S."/>
            <person name="Nolan M."/>
            <person name="Ohm R."/>
            <person name="Pangilinan J."/>
            <person name="Park H.-J."/>
            <person name="Ramirez L."/>
            <person name="Alfaro M."/>
            <person name="Sun H."/>
            <person name="Tritt A."/>
            <person name="Yoshinaga Y."/>
            <person name="Zwiers L.-H."/>
            <person name="Turgeon B."/>
            <person name="Goodwin S."/>
            <person name="Spatafora J."/>
            <person name="Crous P."/>
            <person name="Grigoriev I."/>
        </authorList>
    </citation>
    <scope>NUCLEOTIDE SEQUENCE</scope>
    <source>
        <strain evidence="9">CBS 379.55</strain>
    </source>
</reference>
<comment type="similarity">
    <text evidence="2">Belongs to the SLC43A transporter (TC 2.A.1.44) family.</text>
</comment>
<dbReference type="Gene3D" id="1.20.1250.20">
    <property type="entry name" value="MFS general substrate transporter like domains"/>
    <property type="match status" value="1"/>
</dbReference>
<dbReference type="OrthoDB" id="330047at2759"/>
<proteinExistence type="inferred from homology"/>
<dbReference type="InterPro" id="IPR052599">
    <property type="entry name" value="SLC43A_AATransporter"/>
</dbReference>
<dbReference type="AlphaFoldDB" id="A0A6A6JD36"/>
<dbReference type="GO" id="GO:0000329">
    <property type="term" value="C:fungal-type vacuole membrane"/>
    <property type="evidence" value="ECO:0007669"/>
    <property type="project" value="TreeGrafter"/>
</dbReference>
<evidence type="ECO:0000256" key="3">
    <source>
        <dbReference type="ARBA" id="ARBA00022448"/>
    </source>
</evidence>
<keyword evidence="4 8" id="KW-0812">Transmembrane</keyword>
<feature type="transmembrane region" description="Helical" evidence="8">
    <location>
        <begin position="121"/>
        <end position="141"/>
    </location>
</feature>
<keyword evidence="6 8" id="KW-0472">Membrane</keyword>
<evidence type="ECO:0000256" key="4">
    <source>
        <dbReference type="ARBA" id="ARBA00022692"/>
    </source>
</evidence>
<dbReference type="PANTHER" id="PTHR20772">
    <property type="entry name" value="PROTEIN FMP42"/>
    <property type="match status" value="1"/>
</dbReference>
<gene>
    <name evidence="9" type="ORF">EI97DRAFT_384317</name>
</gene>
<feature type="transmembrane region" description="Helical" evidence="8">
    <location>
        <begin position="148"/>
        <end position="166"/>
    </location>
</feature>
<organism evidence="9 10">
    <name type="scientific">Westerdykella ornata</name>
    <dbReference type="NCBI Taxonomy" id="318751"/>
    <lineage>
        <taxon>Eukaryota</taxon>
        <taxon>Fungi</taxon>
        <taxon>Dikarya</taxon>
        <taxon>Ascomycota</taxon>
        <taxon>Pezizomycotina</taxon>
        <taxon>Dothideomycetes</taxon>
        <taxon>Pleosporomycetidae</taxon>
        <taxon>Pleosporales</taxon>
        <taxon>Sporormiaceae</taxon>
        <taxon>Westerdykella</taxon>
    </lineage>
</organism>
<evidence type="ECO:0000313" key="10">
    <source>
        <dbReference type="Proteomes" id="UP000800097"/>
    </source>
</evidence>
<feature type="transmembrane region" description="Helical" evidence="8">
    <location>
        <begin position="515"/>
        <end position="537"/>
    </location>
</feature>
<evidence type="ECO:0000313" key="9">
    <source>
        <dbReference type="EMBL" id="KAF2273099.1"/>
    </source>
</evidence>
<dbReference type="PANTHER" id="PTHR20772:SF2">
    <property type="entry name" value="PROTEIN FMP42"/>
    <property type="match status" value="1"/>
</dbReference>
<protein>
    <submittedName>
        <fullName evidence="9">MFS general substrate transporter</fullName>
    </submittedName>
</protein>
<dbReference type="GeneID" id="54549143"/>
<evidence type="ECO:0000256" key="6">
    <source>
        <dbReference type="ARBA" id="ARBA00023136"/>
    </source>
</evidence>
<evidence type="ECO:0000256" key="2">
    <source>
        <dbReference type="ARBA" id="ARBA00006595"/>
    </source>
</evidence>
<feature type="transmembrane region" description="Helical" evidence="8">
    <location>
        <begin position="241"/>
        <end position="259"/>
    </location>
</feature>
<feature type="transmembrane region" description="Helical" evidence="8">
    <location>
        <begin position="396"/>
        <end position="419"/>
    </location>
</feature>
<feature type="transmembrane region" description="Helical" evidence="8">
    <location>
        <begin position="475"/>
        <end position="495"/>
    </location>
</feature>
<keyword evidence="10" id="KW-1185">Reference proteome</keyword>
<dbReference type="SUPFAM" id="SSF103473">
    <property type="entry name" value="MFS general substrate transporter"/>
    <property type="match status" value="1"/>
</dbReference>
<keyword evidence="5 8" id="KW-1133">Transmembrane helix</keyword>
<evidence type="ECO:0000256" key="5">
    <source>
        <dbReference type="ARBA" id="ARBA00022989"/>
    </source>
</evidence>
<dbReference type="Proteomes" id="UP000800097">
    <property type="component" value="Unassembled WGS sequence"/>
</dbReference>
<dbReference type="InterPro" id="IPR036259">
    <property type="entry name" value="MFS_trans_sf"/>
</dbReference>
<feature type="transmembrane region" description="Helical" evidence="8">
    <location>
        <begin position="63"/>
        <end position="86"/>
    </location>
</feature>
<evidence type="ECO:0000256" key="7">
    <source>
        <dbReference type="SAM" id="MobiDB-lite"/>
    </source>
</evidence>
<evidence type="ECO:0000256" key="1">
    <source>
        <dbReference type="ARBA" id="ARBA00004141"/>
    </source>
</evidence>
<sequence length="594" mass="65463">MSLAERVTSLEEYRPSRPGSRAASPDSKHKNLSFNPVGTWTEPAFEERLEPVSAFEIPRWKRLLQVFFAVVYCLLAAGVVFGYAAIKPVLIEEKVYREYCTADELEQDVWVCYKQDLRLNLMFTVAAVSTNVVALPVGTILDRFGPRVSGITGAVFIAVGTVLFALSRQLPFDGYLPGYFFLALGGPFIFISSFQLSNTFPQYSGLILALLTGAFDTSSAMFLFYRLAYQATNGNFGFKKFFLGYLMVPVYILIVQVFFMPATSYKTVGELVHQAEETNNEALMHDSDDEISDPDTVRQLRDARRVHRDSIVSEITTLLGTKDATQQTRDEQKKKNISGVWGALHGRTAAEQIRTPWFILIMLFTVLQMTRINYFVATIRAQYTYLLGSYDKAVAINHFFDVALPLGGVLSVPFIGILLDNTSTTFSMSLLVVVATTIGVLGIIPQTWAAYANICLFVIYRPLYYTAVSDYAAKVFGFATFGKVYGLIICLAGLLNFSQTGLDALTHKAFNNNPVPVNVILLGLGLLVGSALVGFVYKRSHAILRENVEEEAEGASEVLMPGAGLKGHGVQANDYGAIGGSGSVSQEERGRSRV</sequence>
<feature type="region of interest" description="Disordered" evidence="7">
    <location>
        <begin position="1"/>
        <end position="30"/>
    </location>
</feature>
<feature type="transmembrane region" description="Helical" evidence="8">
    <location>
        <begin position="178"/>
        <end position="194"/>
    </location>
</feature>
<dbReference type="RefSeq" id="XP_033650638.1">
    <property type="nucleotide sequence ID" value="XM_033795968.1"/>
</dbReference>
<keyword evidence="3" id="KW-0813">Transport</keyword>
<comment type="subcellular location">
    <subcellularLocation>
        <location evidence="1">Membrane</location>
        <topology evidence="1">Multi-pass membrane protein</topology>
    </subcellularLocation>
</comment>
<feature type="transmembrane region" description="Helical" evidence="8">
    <location>
        <begin position="206"/>
        <end position="229"/>
    </location>
</feature>